<reference evidence="2 3" key="1">
    <citation type="journal article" date="2015" name="Nature">
        <title>rRNA introns, odd ribosomes, and small enigmatic genomes across a large radiation of phyla.</title>
        <authorList>
            <person name="Brown C.T."/>
            <person name="Hug L.A."/>
            <person name="Thomas B.C."/>
            <person name="Sharon I."/>
            <person name="Castelle C.J."/>
            <person name="Singh A."/>
            <person name="Wilkins M.J."/>
            <person name="Williams K.H."/>
            <person name="Banfield J.F."/>
        </authorList>
    </citation>
    <scope>NUCLEOTIDE SEQUENCE [LARGE SCALE GENOMIC DNA]</scope>
</reference>
<feature type="compositionally biased region" description="Acidic residues" evidence="1">
    <location>
        <begin position="87"/>
        <end position="102"/>
    </location>
</feature>
<dbReference type="AlphaFoldDB" id="A0A0G1HZ27"/>
<feature type="region of interest" description="Disordered" evidence="1">
    <location>
        <begin position="1"/>
        <end position="44"/>
    </location>
</feature>
<accession>A0A0G1HZ27</accession>
<feature type="region of interest" description="Disordered" evidence="1">
    <location>
        <begin position="59"/>
        <end position="105"/>
    </location>
</feature>
<evidence type="ECO:0000256" key="1">
    <source>
        <dbReference type="SAM" id="MobiDB-lite"/>
    </source>
</evidence>
<feature type="region of interest" description="Disordered" evidence="1">
    <location>
        <begin position="344"/>
        <end position="379"/>
    </location>
</feature>
<evidence type="ECO:0000313" key="2">
    <source>
        <dbReference type="EMBL" id="KKT52421.1"/>
    </source>
</evidence>
<comment type="caution">
    <text evidence="2">The sequence shown here is derived from an EMBL/GenBank/DDBJ whole genome shotgun (WGS) entry which is preliminary data.</text>
</comment>
<feature type="compositionally biased region" description="Basic and acidic residues" evidence="1">
    <location>
        <begin position="59"/>
        <end position="68"/>
    </location>
</feature>
<protein>
    <submittedName>
        <fullName evidence="2">Uncharacterized protein</fullName>
    </submittedName>
</protein>
<dbReference type="EMBL" id="LCIH01000002">
    <property type="protein sequence ID" value="KKT52421.1"/>
    <property type="molecule type" value="Genomic_DNA"/>
</dbReference>
<name>A0A0G1HZ27_9BACT</name>
<dbReference type="Proteomes" id="UP000034006">
    <property type="component" value="Unassembled WGS sequence"/>
</dbReference>
<proteinExistence type="predicted"/>
<organism evidence="2 3">
    <name type="scientific">Candidatus Collierbacteria bacterium GW2011_GWB2_44_22</name>
    <dbReference type="NCBI Taxonomy" id="1618387"/>
    <lineage>
        <taxon>Bacteria</taxon>
        <taxon>Candidatus Collieribacteriota</taxon>
    </lineage>
</organism>
<gene>
    <name evidence="2" type="ORF">UW44_C0002G0087</name>
</gene>
<dbReference type="STRING" id="1618387.UW44_C0002G0087"/>
<sequence>MPFKPWSEITGEGESPYSPNGRTGGGILRTEEASSLLREASTGETLDAKATAIARNKFRKETSRDIGRMEAAAKPSDVGDGNPGEAGTDEEAQEGFSEEETHEDFQIVRPAIEKNVERRRAGIIAQNPKVDLSAEDNEVDHFVGDSATLTETDLPKKDRYTDDHNPENLELEEKTLVHVEDYPDGVDCRPRPERIKNHGLRTFLQKADPNFLQRVWENASKIEVRTHPVTGETQLNIQSPKGHLVIEASDFSLLMSVPEVDDDSKLALSFPQAVRTKSGRFEIPNTVENQHAMRKFFGSLRIGGRSPGENLGRRTGVDFKMWYKKEPPRIATITERDIAQANHGTGFWNEPLTPGWQDVPGYPEEMAKEEEKKKKKGWW</sequence>
<evidence type="ECO:0000313" key="3">
    <source>
        <dbReference type="Proteomes" id="UP000034006"/>
    </source>
</evidence>